<dbReference type="PANTHER" id="PTHR43719">
    <property type="entry name" value="TWO-COMPONENT HISTIDINE KINASE"/>
    <property type="match status" value="1"/>
</dbReference>
<dbReference type="InterPro" id="IPR036097">
    <property type="entry name" value="HisK_dim/P_sf"/>
</dbReference>
<gene>
    <name evidence="9" type="ORF">KFL_001520160</name>
</gene>
<evidence type="ECO:0000259" key="7">
    <source>
        <dbReference type="PROSITE" id="PS50109"/>
    </source>
</evidence>
<dbReference type="SMART" id="SM00388">
    <property type="entry name" value="HisKA"/>
    <property type="match status" value="1"/>
</dbReference>
<keyword evidence="6" id="KW-0812">Transmembrane</keyword>
<dbReference type="CDD" id="cd17546">
    <property type="entry name" value="REC_hyHK_CKI1_RcsC-like"/>
    <property type="match status" value="1"/>
</dbReference>
<feature type="transmembrane region" description="Helical" evidence="6">
    <location>
        <begin position="343"/>
        <end position="366"/>
    </location>
</feature>
<evidence type="ECO:0000256" key="4">
    <source>
        <dbReference type="PROSITE-ProRule" id="PRU00169"/>
    </source>
</evidence>
<feature type="compositionally biased region" description="Polar residues" evidence="5">
    <location>
        <begin position="795"/>
        <end position="804"/>
    </location>
</feature>
<reference evidence="9 10" key="1">
    <citation type="journal article" date="2014" name="Nat. Commun.">
        <title>Klebsormidium flaccidum genome reveals primary factors for plant terrestrial adaptation.</title>
        <authorList>
            <person name="Hori K."/>
            <person name="Maruyama F."/>
            <person name="Fujisawa T."/>
            <person name="Togashi T."/>
            <person name="Yamamoto N."/>
            <person name="Seo M."/>
            <person name="Sato S."/>
            <person name="Yamada T."/>
            <person name="Mori H."/>
            <person name="Tajima N."/>
            <person name="Moriyama T."/>
            <person name="Ikeuchi M."/>
            <person name="Watanabe M."/>
            <person name="Wada H."/>
            <person name="Kobayashi K."/>
            <person name="Saito M."/>
            <person name="Masuda T."/>
            <person name="Sasaki-Sekimoto Y."/>
            <person name="Mashiguchi K."/>
            <person name="Awai K."/>
            <person name="Shimojima M."/>
            <person name="Masuda S."/>
            <person name="Iwai M."/>
            <person name="Nobusawa T."/>
            <person name="Narise T."/>
            <person name="Kondo S."/>
            <person name="Saito H."/>
            <person name="Sato R."/>
            <person name="Murakawa M."/>
            <person name="Ihara Y."/>
            <person name="Oshima-Yamada Y."/>
            <person name="Ohtaka K."/>
            <person name="Satoh M."/>
            <person name="Sonobe K."/>
            <person name="Ishii M."/>
            <person name="Ohtani R."/>
            <person name="Kanamori-Sato M."/>
            <person name="Honoki R."/>
            <person name="Miyazaki D."/>
            <person name="Mochizuki H."/>
            <person name="Umetsu J."/>
            <person name="Higashi K."/>
            <person name="Shibata D."/>
            <person name="Kamiya Y."/>
            <person name="Sato N."/>
            <person name="Nakamura Y."/>
            <person name="Tabata S."/>
            <person name="Ida S."/>
            <person name="Kurokawa K."/>
            <person name="Ohta H."/>
        </authorList>
    </citation>
    <scope>NUCLEOTIDE SEQUENCE [LARGE SCALE GENOMIC DNA]</scope>
    <source>
        <strain evidence="9 10">NIES-2285</strain>
    </source>
</reference>
<evidence type="ECO:0000256" key="2">
    <source>
        <dbReference type="ARBA" id="ARBA00012438"/>
    </source>
</evidence>
<dbReference type="PROSITE" id="PS50109">
    <property type="entry name" value="HIS_KIN"/>
    <property type="match status" value="1"/>
</dbReference>
<dbReference type="SMART" id="SM00387">
    <property type="entry name" value="HATPase_c"/>
    <property type="match status" value="1"/>
</dbReference>
<feature type="region of interest" description="Disordered" evidence="5">
    <location>
        <begin position="948"/>
        <end position="968"/>
    </location>
</feature>
<feature type="modified residue" description="4-aspartylphosphate" evidence="4">
    <location>
        <position position="1166"/>
    </location>
</feature>
<dbReference type="SUPFAM" id="SSF47384">
    <property type="entry name" value="Homodimeric domain of signal transducing histidine kinase"/>
    <property type="match status" value="1"/>
</dbReference>
<evidence type="ECO:0000313" key="10">
    <source>
        <dbReference type="Proteomes" id="UP000054558"/>
    </source>
</evidence>
<dbReference type="SUPFAM" id="SSF55874">
    <property type="entry name" value="ATPase domain of HSP90 chaperone/DNA topoisomerase II/histidine kinase"/>
    <property type="match status" value="1"/>
</dbReference>
<dbReference type="InterPro" id="IPR036890">
    <property type="entry name" value="HATPase_C_sf"/>
</dbReference>
<dbReference type="Gene3D" id="3.40.50.2300">
    <property type="match status" value="1"/>
</dbReference>
<keyword evidence="6" id="KW-1133">Transmembrane helix</keyword>
<evidence type="ECO:0000256" key="5">
    <source>
        <dbReference type="SAM" id="MobiDB-lite"/>
    </source>
</evidence>
<feature type="domain" description="Response regulatory" evidence="8">
    <location>
        <begin position="1085"/>
        <end position="1235"/>
    </location>
</feature>
<dbReference type="PROSITE" id="PS50110">
    <property type="entry name" value="RESPONSE_REGULATORY"/>
    <property type="match status" value="1"/>
</dbReference>
<dbReference type="InterPro" id="IPR050956">
    <property type="entry name" value="2C_system_His_kinase"/>
</dbReference>
<evidence type="ECO:0000259" key="8">
    <source>
        <dbReference type="PROSITE" id="PS50110"/>
    </source>
</evidence>
<dbReference type="PANTHER" id="PTHR43719:SF75">
    <property type="entry name" value="HISTIDINE KINASE CKI1"/>
    <property type="match status" value="1"/>
</dbReference>
<dbReference type="Pfam" id="PF00512">
    <property type="entry name" value="HisKA"/>
    <property type="match status" value="1"/>
</dbReference>
<dbReference type="InterPro" id="IPR011006">
    <property type="entry name" value="CheY-like_superfamily"/>
</dbReference>
<dbReference type="InterPro" id="IPR001789">
    <property type="entry name" value="Sig_transdc_resp-reg_receiver"/>
</dbReference>
<dbReference type="AlphaFoldDB" id="A0A1Y1I487"/>
<dbReference type="Proteomes" id="UP000054558">
    <property type="component" value="Unassembled WGS sequence"/>
</dbReference>
<evidence type="ECO:0000313" key="9">
    <source>
        <dbReference type="EMBL" id="GAQ83546.1"/>
    </source>
</evidence>
<dbReference type="InterPro" id="IPR004358">
    <property type="entry name" value="Sig_transdc_His_kin-like_C"/>
</dbReference>
<feature type="domain" description="Histidine kinase" evidence="7">
    <location>
        <begin position="401"/>
        <end position="650"/>
    </location>
</feature>
<dbReference type="EC" id="2.7.13.3" evidence="2"/>
<dbReference type="Pfam" id="PF02518">
    <property type="entry name" value="HATPase_c"/>
    <property type="match status" value="1"/>
</dbReference>
<dbReference type="InterPro" id="IPR003661">
    <property type="entry name" value="HisK_dim/P_dom"/>
</dbReference>
<dbReference type="OrthoDB" id="303614at2759"/>
<accession>A0A1Y1I487</accession>
<protein>
    <recommendedName>
        <fullName evidence="2">histidine kinase</fullName>
        <ecNumber evidence="2">2.7.13.3</ecNumber>
    </recommendedName>
</protein>
<dbReference type="PRINTS" id="PR00344">
    <property type="entry name" value="BCTRLSENSOR"/>
</dbReference>
<dbReference type="CDD" id="cd00082">
    <property type="entry name" value="HisKA"/>
    <property type="match status" value="1"/>
</dbReference>
<dbReference type="GO" id="GO:0000155">
    <property type="term" value="F:phosphorelay sensor kinase activity"/>
    <property type="evidence" value="ECO:0007669"/>
    <property type="project" value="InterPro"/>
</dbReference>
<dbReference type="EMBL" id="DF237101">
    <property type="protein sequence ID" value="GAQ83546.1"/>
    <property type="molecule type" value="Genomic_DNA"/>
</dbReference>
<dbReference type="STRING" id="105231.A0A1Y1I487"/>
<feature type="region of interest" description="Disordered" evidence="5">
    <location>
        <begin position="1038"/>
        <end position="1077"/>
    </location>
</feature>
<dbReference type="SUPFAM" id="SSF52172">
    <property type="entry name" value="CheY-like"/>
    <property type="match status" value="1"/>
</dbReference>
<keyword evidence="3 4" id="KW-0597">Phosphoprotein</keyword>
<keyword evidence="9" id="KW-0808">Transferase</keyword>
<keyword evidence="10" id="KW-1185">Reference proteome</keyword>
<dbReference type="SMART" id="SM00448">
    <property type="entry name" value="REC"/>
    <property type="match status" value="1"/>
</dbReference>
<evidence type="ECO:0000256" key="3">
    <source>
        <dbReference type="ARBA" id="ARBA00022553"/>
    </source>
</evidence>
<dbReference type="InterPro" id="IPR003594">
    <property type="entry name" value="HATPase_dom"/>
</dbReference>
<comment type="catalytic activity">
    <reaction evidence="1">
        <text>ATP + protein L-histidine = ADP + protein N-phospho-L-histidine.</text>
        <dbReference type="EC" id="2.7.13.3"/>
    </reaction>
</comment>
<feature type="region of interest" description="Disordered" evidence="5">
    <location>
        <begin position="681"/>
        <end position="715"/>
    </location>
</feature>
<keyword evidence="9" id="KW-0418">Kinase</keyword>
<dbReference type="Gene3D" id="3.30.565.10">
    <property type="entry name" value="Histidine kinase-like ATPase, C-terminal domain"/>
    <property type="match status" value="1"/>
</dbReference>
<feature type="region of interest" description="Disordered" evidence="5">
    <location>
        <begin position="779"/>
        <end position="843"/>
    </location>
</feature>
<evidence type="ECO:0000256" key="1">
    <source>
        <dbReference type="ARBA" id="ARBA00000085"/>
    </source>
</evidence>
<keyword evidence="6" id="KW-0472">Membrane</keyword>
<dbReference type="Pfam" id="PF00072">
    <property type="entry name" value="Response_reg"/>
    <property type="match status" value="1"/>
</dbReference>
<name>A0A1Y1I487_KLENI</name>
<dbReference type="InterPro" id="IPR005467">
    <property type="entry name" value="His_kinase_dom"/>
</dbReference>
<proteinExistence type="predicted"/>
<organism evidence="9 10">
    <name type="scientific">Klebsormidium nitens</name>
    <name type="common">Green alga</name>
    <name type="synonym">Ulothrix nitens</name>
    <dbReference type="NCBI Taxonomy" id="105231"/>
    <lineage>
        <taxon>Eukaryota</taxon>
        <taxon>Viridiplantae</taxon>
        <taxon>Streptophyta</taxon>
        <taxon>Klebsormidiophyceae</taxon>
        <taxon>Klebsormidiales</taxon>
        <taxon>Klebsormidiaceae</taxon>
        <taxon>Klebsormidium</taxon>
    </lineage>
</organism>
<dbReference type="Gene3D" id="1.10.287.130">
    <property type="match status" value="1"/>
</dbReference>
<sequence length="1241" mass="134035">MAYSTWYQMDFVARRNIERLTKENQAHSLDFGAKFFSKYLSATTRMSRQIATTIALTPRMRTADLSDFSVIEKEIAPLILSTLESSPNVSWCHFQTHDGLITGYRRFDDGRIRHIFANQSSAPPRDPSGITKVPLYFQSVDPFGNPTAKPFAIIGTTDFRCTEPYRETMTTGAMAWGLIWAMNTTLVFLSAQVVKDPVSNATLGVAFGTSTADTLTQLLASIRPEHAGLLYVSEAYTEKVIASSDLTGTYDPALMTSLDVTLKALNTSNRLMRESARFLSTPAARQQWPATGIAQFHSVPLAGEGYYISGATMEVESRILVTVMAVPRSVIWDDIDQTSLRELIIISSITAGVLLLGCVLTVLLTCRVSREMLLRAELIHSLQLKDRAEKASDYKSQFLAAMSHDVRTPLCCIIGLLEVLLGDGRLHSEQRSSLKQVRLCALQLLDLLKSILDLHKVESGKLSLEAGPFDLGQELEALVDMFAVQSAKKGVALVLDLDDGVPRRVVGDCARVRQILANLVGNAVTFTNEGHIVVRASVLPDSPATTSTPKPIHKVFRTLIRVASKKLSSRVESLRRTTIVFEVDDTGVGIPPSRRTEVLGSFTQGSRHSGGYGLGLAMVKNLVSLMGGAIRIEDKAEPGSLFRFHIVLGLPPEDSPDGNGSFFGTPEAAFKALGNQATGAKSSQVAALPSAAEPRRPEVRRMSSTASASDFPRRERSILSRVEGTTVLLLKGDPAGRAAAAAWMTRRGLRVHVAERWGGLRETFTQLLSSKHSARIETVDEDADLSTDRDGRPQCSASNSTQIRKPSRLWPSESDATPSEIAPPGPQLFVQPPRESGSSKQSNRGNFSGSLLLILDTSVVPGFPCPEALSVTLRSLLGDYDRTAPNAPRVAVAWLVSFALPGAMYEEMRAASGCGIIAYDVLHPSRLLSLLTAMLSDNRNPDALLGTAVPASPPVESENGLPKGRPFRKPVVMTEDERQELMIQSGIAFAATRGAVDEKGPETPTDWRTPSLFAERTASASSETRTMTTRLATMSIREPRAANPPPAEASVSQEVTGEKQPGKVKATGKPGGEPGGEGLPLAGVHILIVEDTVLLRKLATTILTRVGARVFAVENGRQAVNAILAAMELQLNAQKAPPSLSEFGPPADALAEALRTSGCFDLVLMDCQMPVLDGYGATTEIRELEKGEKVHVPIVALTAHAMATDKEKCLGVGMDGYLTKPINMPLLVSTIKSFVKQGALT</sequence>
<evidence type="ECO:0000256" key="6">
    <source>
        <dbReference type="SAM" id="Phobius"/>
    </source>
</evidence>
<dbReference type="OMA" id="VHEENAR"/>